<protein>
    <submittedName>
        <fullName evidence="1">Uncharacterized protein</fullName>
    </submittedName>
</protein>
<accession>A0A139PUC4</accession>
<dbReference type="Proteomes" id="UP000070458">
    <property type="component" value="Unassembled WGS sequence"/>
</dbReference>
<dbReference type="AlphaFoldDB" id="A0A139PUC4"/>
<proteinExistence type="predicted"/>
<gene>
    <name evidence="1" type="ORF">SMIDD26_00679</name>
</gene>
<organism evidence="1 2">
    <name type="scientific">Streptococcus mitis</name>
    <dbReference type="NCBI Taxonomy" id="28037"/>
    <lineage>
        <taxon>Bacteria</taxon>
        <taxon>Bacillati</taxon>
        <taxon>Bacillota</taxon>
        <taxon>Bacilli</taxon>
        <taxon>Lactobacillales</taxon>
        <taxon>Streptococcaceae</taxon>
        <taxon>Streptococcus</taxon>
        <taxon>Streptococcus mitis group</taxon>
    </lineage>
</organism>
<name>A0A139PUC4_STRMT</name>
<reference evidence="1 2" key="1">
    <citation type="submission" date="2016-01" db="EMBL/GenBank/DDBJ databases">
        <title>Highly variable Streptococcus oralis are common among viridans streptococci isolated from primates.</title>
        <authorList>
            <person name="Denapaite D."/>
            <person name="Rieger M."/>
            <person name="Koendgen S."/>
            <person name="Brueckner R."/>
            <person name="Ochigava I."/>
            <person name="Kappeler P."/>
            <person name="Maetz-Rensing K."/>
            <person name="Leendertz F."/>
            <person name="Hakenbeck R."/>
        </authorList>
    </citation>
    <scope>NUCLEOTIDE SEQUENCE [LARGE SCALE GENOMIC DNA]</scope>
    <source>
        <strain evidence="1 2">DD26</strain>
    </source>
</reference>
<evidence type="ECO:0000313" key="2">
    <source>
        <dbReference type="Proteomes" id="UP000070458"/>
    </source>
</evidence>
<comment type="caution">
    <text evidence="1">The sequence shown here is derived from an EMBL/GenBank/DDBJ whole genome shotgun (WGS) entry which is preliminary data.</text>
</comment>
<evidence type="ECO:0000313" key="1">
    <source>
        <dbReference type="EMBL" id="KXT93887.1"/>
    </source>
</evidence>
<dbReference type="EMBL" id="LQOD01000134">
    <property type="protein sequence ID" value="KXT93887.1"/>
    <property type="molecule type" value="Genomic_DNA"/>
</dbReference>
<sequence>MKLTYSSVKNISKRDKINKSQKGQTFSKIDRIILSKLLTSTNSFEKTY</sequence>